<keyword evidence="2" id="KW-0812">Transmembrane</keyword>
<dbReference type="GO" id="GO:0005886">
    <property type="term" value="C:plasma membrane"/>
    <property type="evidence" value="ECO:0007669"/>
    <property type="project" value="TreeGrafter"/>
</dbReference>
<dbReference type="InterPro" id="IPR018297">
    <property type="entry name" value="A/G_cyclase_CS"/>
</dbReference>
<dbReference type="InterPro" id="IPR029787">
    <property type="entry name" value="Nucleotide_cyclase"/>
</dbReference>
<evidence type="ECO:0000313" key="11">
    <source>
        <dbReference type="Proteomes" id="UP001054837"/>
    </source>
</evidence>
<comment type="caution">
    <text evidence="10">The sequence shown here is derived from an EMBL/GenBank/DDBJ whole genome shotgun (WGS) entry which is preliminary data.</text>
</comment>
<dbReference type="PROSITE" id="PS00452">
    <property type="entry name" value="GUANYLATE_CYCLASE_1"/>
    <property type="match status" value="1"/>
</dbReference>
<sequence>MDITVPLRHDNRNLTPSRRESFYRKTDFISAKVAEVETIGDAYMVVSGLPVRNSNLHAREIARMSLALLNTVKSFTIRHRPHEKLKLRIGLHTGPCAAGVVGLKMPRYCLFGDTVNTASRMESTGSPLRIHLSSKTKEVLEVFQSFILECRGDIEIKGKGKMTTYWLIGEQNNPAIKASDSRKDIITATNKEVRETNL</sequence>
<dbReference type="CDD" id="cd07302">
    <property type="entry name" value="CHD"/>
    <property type="match status" value="1"/>
</dbReference>
<feature type="domain" description="Guanylate cyclase" evidence="9">
    <location>
        <begin position="35"/>
        <end position="122"/>
    </location>
</feature>
<proteinExistence type="inferred from homology"/>
<dbReference type="FunFam" id="3.30.70.1230:FF:000115">
    <property type="entry name" value="Soluble guanylate cyclase gcy-35"/>
    <property type="match status" value="1"/>
</dbReference>
<dbReference type="GO" id="GO:0004016">
    <property type="term" value="F:adenylate cyclase activity"/>
    <property type="evidence" value="ECO:0007669"/>
    <property type="project" value="TreeGrafter"/>
</dbReference>
<evidence type="ECO:0000256" key="6">
    <source>
        <dbReference type="ARBA" id="ARBA00023180"/>
    </source>
</evidence>
<dbReference type="GO" id="GO:0000166">
    <property type="term" value="F:nucleotide binding"/>
    <property type="evidence" value="ECO:0007669"/>
    <property type="project" value="UniProtKB-KW"/>
</dbReference>
<dbReference type="InterPro" id="IPR001054">
    <property type="entry name" value="A/G_cyclase"/>
</dbReference>
<dbReference type="PANTHER" id="PTHR11920">
    <property type="entry name" value="GUANYLYL CYCLASE"/>
    <property type="match status" value="1"/>
</dbReference>
<dbReference type="Proteomes" id="UP001054837">
    <property type="component" value="Unassembled WGS sequence"/>
</dbReference>
<dbReference type="PANTHER" id="PTHR11920:SF494">
    <property type="entry name" value="ATRIAL NATRIURETIC PEPTIDE RECEPTOR 2"/>
    <property type="match status" value="1"/>
</dbReference>
<name>A0AAV4PSH1_9ARAC</name>
<comment type="subcellular location">
    <subcellularLocation>
        <location evidence="1">Membrane</location>
    </subcellularLocation>
</comment>
<dbReference type="Gene3D" id="3.30.70.1230">
    <property type="entry name" value="Nucleotide cyclase"/>
    <property type="match status" value="1"/>
</dbReference>
<dbReference type="AlphaFoldDB" id="A0AAV4PSH1"/>
<dbReference type="Pfam" id="PF00211">
    <property type="entry name" value="Guanylate_cyc"/>
    <property type="match status" value="1"/>
</dbReference>
<keyword evidence="4" id="KW-1133">Transmembrane helix</keyword>
<keyword evidence="7 8" id="KW-0456">Lyase</keyword>
<keyword evidence="11" id="KW-1185">Reference proteome</keyword>
<dbReference type="InterPro" id="IPR050401">
    <property type="entry name" value="Cyclic_nucleotide_synthase"/>
</dbReference>
<protein>
    <submittedName>
        <fullName evidence="10">Atrial natriuretic peptide receptor 1</fullName>
    </submittedName>
</protein>
<gene>
    <name evidence="10" type="primary">Npr1</name>
    <name evidence="10" type="ORF">CDAR_505681</name>
</gene>
<dbReference type="SUPFAM" id="SSF55073">
    <property type="entry name" value="Nucleotide cyclase"/>
    <property type="match status" value="1"/>
</dbReference>
<evidence type="ECO:0000256" key="7">
    <source>
        <dbReference type="ARBA" id="ARBA00023239"/>
    </source>
</evidence>
<evidence type="ECO:0000259" key="9">
    <source>
        <dbReference type="PROSITE" id="PS50125"/>
    </source>
</evidence>
<accession>A0AAV4PSH1</accession>
<keyword evidence="3" id="KW-0547">Nucleotide-binding</keyword>
<dbReference type="GO" id="GO:0035556">
    <property type="term" value="P:intracellular signal transduction"/>
    <property type="evidence" value="ECO:0007669"/>
    <property type="project" value="InterPro"/>
</dbReference>
<dbReference type="EMBL" id="BPLQ01003366">
    <property type="protein sequence ID" value="GIX99988.1"/>
    <property type="molecule type" value="Genomic_DNA"/>
</dbReference>
<keyword evidence="10" id="KW-0675">Receptor</keyword>
<evidence type="ECO:0000256" key="5">
    <source>
        <dbReference type="ARBA" id="ARBA00023136"/>
    </source>
</evidence>
<evidence type="ECO:0000256" key="1">
    <source>
        <dbReference type="ARBA" id="ARBA00004370"/>
    </source>
</evidence>
<keyword evidence="6" id="KW-0325">Glycoprotein</keyword>
<dbReference type="GO" id="GO:0001653">
    <property type="term" value="F:peptide receptor activity"/>
    <property type="evidence" value="ECO:0007669"/>
    <property type="project" value="TreeGrafter"/>
</dbReference>
<dbReference type="GO" id="GO:0004383">
    <property type="term" value="F:guanylate cyclase activity"/>
    <property type="evidence" value="ECO:0007669"/>
    <property type="project" value="TreeGrafter"/>
</dbReference>
<reference evidence="10 11" key="1">
    <citation type="submission" date="2021-06" db="EMBL/GenBank/DDBJ databases">
        <title>Caerostris darwini draft genome.</title>
        <authorList>
            <person name="Kono N."/>
            <person name="Arakawa K."/>
        </authorList>
    </citation>
    <scope>NUCLEOTIDE SEQUENCE [LARGE SCALE GENOMIC DNA]</scope>
</reference>
<keyword evidence="5" id="KW-0472">Membrane</keyword>
<evidence type="ECO:0000256" key="8">
    <source>
        <dbReference type="RuleBase" id="RU000405"/>
    </source>
</evidence>
<evidence type="ECO:0000256" key="3">
    <source>
        <dbReference type="ARBA" id="ARBA00022741"/>
    </source>
</evidence>
<dbReference type="SMART" id="SM00044">
    <property type="entry name" value="CYCc"/>
    <property type="match status" value="1"/>
</dbReference>
<dbReference type="PROSITE" id="PS50125">
    <property type="entry name" value="GUANYLATE_CYCLASE_2"/>
    <property type="match status" value="1"/>
</dbReference>
<comment type="similarity">
    <text evidence="8">Belongs to the adenylyl cyclase class-4/guanylyl cyclase family.</text>
</comment>
<evidence type="ECO:0000256" key="4">
    <source>
        <dbReference type="ARBA" id="ARBA00022989"/>
    </source>
</evidence>
<organism evidence="10 11">
    <name type="scientific">Caerostris darwini</name>
    <dbReference type="NCBI Taxonomy" id="1538125"/>
    <lineage>
        <taxon>Eukaryota</taxon>
        <taxon>Metazoa</taxon>
        <taxon>Ecdysozoa</taxon>
        <taxon>Arthropoda</taxon>
        <taxon>Chelicerata</taxon>
        <taxon>Arachnida</taxon>
        <taxon>Araneae</taxon>
        <taxon>Araneomorphae</taxon>
        <taxon>Entelegynae</taxon>
        <taxon>Araneoidea</taxon>
        <taxon>Araneidae</taxon>
        <taxon>Caerostris</taxon>
    </lineage>
</organism>
<evidence type="ECO:0000313" key="10">
    <source>
        <dbReference type="EMBL" id="GIX99988.1"/>
    </source>
</evidence>
<evidence type="ECO:0000256" key="2">
    <source>
        <dbReference type="ARBA" id="ARBA00022692"/>
    </source>
</evidence>
<dbReference type="GO" id="GO:0007168">
    <property type="term" value="P:receptor guanylyl cyclase signaling pathway"/>
    <property type="evidence" value="ECO:0007669"/>
    <property type="project" value="TreeGrafter"/>
</dbReference>